<sequence>MQGRVGAKSGTGRTHVWQRRPDGLVQCQTLRWTWSERFGKRWNSTEKPTLRIETMSVAS</sequence>
<dbReference type="AlphaFoldDB" id="A0A3S5FFJ9"/>
<gene>
    <name evidence="1" type="ORF">PXEA_LOCUS25726</name>
</gene>
<comment type="caution">
    <text evidence="1">The sequence shown here is derived from an EMBL/GenBank/DDBJ whole genome shotgun (WGS) entry which is preliminary data.</text>
</comment>
<organism evidence="1 2">
    <name type="scientific">Protopolystoma xenopodis</name>
    <dbReference type="NCBI Taxonomy" id="117903"/>
    <lineage>
        <taxon>Eukaryota</taxon>
        <taxon>Metazoa</taxon>
        <taxon>Spiralia</taxon>
        <taxon>Lophotrochozoa</taxon>
        <taxon>Platyhelminthes</taxon>
        <taxon>Monogenea</taxon>
        <taxon>Polyopisthocotylea</taxon>
        <taxon>Polystomatidea</taxon>
        <taxon>Polystomatidae</taxon>
        <taxon>Protopolystoma</taxon>
    </lineage>
</organism>
<dbReference type="Proteomes" id="UP000784294">
    <property type="component" value="Unassembled WGS sequence"/>
</dbReference>
<dbReference type="EMBL" id="CAAALY010132548">
    <property type="protein sequence ID" value="VEL32286.1"/>
    <property type="molecule type" value="Genomic_DNA"/>
</dbReference>
<evidence type="ECO:0000313" key="1">
    <source>
        <dbReference type="EMBL" id="VEL32286.1"/>
    </source>
</evidence>
<keyword evidence="2" id="KW-1185">Reference proteome</keyword>
<reference evidence="1" key="1">
    <citation type="submission" date="2018-11" db="EMBL/GenBank/DDBJ databases">
        <authorList>
            <consortium name="Pathogen Informatics"/>
        </authorList>
    </citation>
    <scope>NUCLEOTIDE SEQUENCE</scope>
</reference>
<protein>
    <submittedName>
        <fullName evidence="1">Uncharacterized protein</fullName>
    </submittedName>
</protein>
<proteinExistence type="predicted"/>
<name>A0A3S5FFJ9_9PLAT</name>
<evidence type="ECO:0000313" key="2">
    <source>
        <dbReference type="Proteomes" id="UP000784294"/>
    </source>
</evidence>
<accession>A0A3S5FFJ9</accession>